<evidence type="ECO:0000313" key="3">
    <source>
        <dbReference type="Proteomes" id="UP000054770"/>
    </source>
</evidence>
<evidence type="ECO:0000256" key="1">
    <source>
        <dbReference type="SAM" id="Phobius"/>
    </source>
</evidence>
<keyword evidence="1" id="KW-1133">Transmembrane helix</keyword>
<dbReference type="PANTHER" id="PTHR30188">
    <property type="entry name" value="ABC TRANSPORTER PERMEASE PROTEIN-RELATED"/>
    <property type="match status" value="1"/>
</dbReference>
<organism evidence="2 3">
    <name type="scientific">Caballeronia choica</name>
    <dbReference type="NCBI Taxonomy" id="326476"/>
    <lineage>
        <taxon>Bacteria</taxon>
        <taxon>Pseudomonadati</taxon>
        <taxon>Pseudomonadota</taxon>
        <taxon>Betaproteobacteria</taxon>
        <taxon>Burkholderiales</taxon>
        <taxon>Burkholderiaceae</taxon>
        <taxon>Caballeronia</taxon>
    </lineage>
</organism>
<name>A0A158KZC9_9BURK</name>
<sequence>MARFTFLGATETALFHRDEQPPVFAFLIACIGCLEGLRVEGSAQSVGEHTTSSVVQSIFVVILLDAIAALFFLEMGLVNHYHQNERHESVVEVHDLSNCFGTQIVHKNT</sequence>
<dbReference type="GO" id="GO:0005548">
    <property type="term" value="F:phospholipid transporter activity"/>
    <property type="evidence" value="ECO:0007669"/>
    <property type="project" value="TreeGrafter"/>
</dbReference>
<gene>
    <name evidence="2" type="ORF">AWB68_08038</name>
</gene>
<dbReference type="AlphaFoldDB" id="A0A158KZC9"/>
<keyword evidence="1" id="KW-0472">Membrane</keyword>
<protein>
    <submittedName>
        <fullName evidence="2">ABC transporter permease</fullName>
    </submittedName>
</protein>
<proteinExistence type="predicted"/>
<keyword evidence="3" id="KW-1185">Reference proteome</keyword>
<dbReference type="EMBL" id="FCON02000230">
    <property type="protein sequence ID" value="SAL86467.1"/>
    <property type="molecule type" value="Genomic_DNA"/>
</dbReference>
<dbReference type="Proteomes" id="UP000054770">
    <property type="component" value="Unassembled WGS sequence"/>
</dbReference>
<comment type="caution">
    <text evidence="2">The sequence shown here is derived from an EMBL/GenBank/DDBJ whole genome shotgun (WGS) entry which is preliminary data.</text>
</comment>
<dbReference type="Pfam" id="PF02405">
    <property type="entry name" value="MlaE"/>
    <property type="match status" value="1"/>
</dbReference>
<keyword evidence="1" id="KW-0812">Transmembrane</keyword>
<dbReference type="GO" id="GO:0043190">
    <property type="term" value="C:ATP-binding cassette (ABC) transporter complex"/>
    <property type="evidence" value="ECO:0007669"/>
    <property type="project" value="InterPro"/>
</dbReference>
<dbReference type="PROSITE" id="PS51257">
    <property type="entry name" value="PROKAR_LIPOPROTEIN"/>
    <property type="match status" value="1"/>
</dbReference>
<dbReference type="PANTHER" id="PTHR30188:SF3">
    <property type="entry name" value="ABC TRANSPORTER PERMEASE"/>
    <property type="match status" value="1"/>
</dbReference>
<feature type="transmembrane region" description="Helical" evidence="1">
    <location>
        <begin position="54"/>
        <end position="73"/>
    </location>
</feature>
<accession>A0A158KZC9</accession>
<dbReference type="InterPro" id="IPR030802">
    <property type="entry name" value="Permease_MalE"/>
</dbReference>
<evidence type="ECO:0000313" key="2">
    <source>
        <dbReference type="EMBL" id="SAL86467.1"/>
    </source>
</evidence>
<reference evidence="2" key="1">
    <citation type="submission" date="2016-01" db="EMBL/GenBank/DDBJ databases">
        <authorList>
            <person name="Peeters C."/>
        </authorList>
    </citation>
    <scope>NUCLEOTIDE SEQUENCE [LARGE SCALE GENOMIC DNA]</scope>
    <source>
        <strain evidence="2">LMG 22940</strain>
    </source>
</reference>